<reference evidence="3 4" key="1">
    <citation type="submission" date="2015-02" db="EMBL/GenBank/DDBJ databases">
        <authorList>
            <person name="Ju K.-S."/>
            <person name="Doroghazi J.R."/>
            <person name="Metcalf W."/>
        </authorList>
    </citation>
    <scope>NUCLEOTIDE SEQUENCE [LARGE SCALE GENOMIC DNA]</scope>
    <source>
        <strain evidence="3 4">ATCC 31215</strain>
    </source>
</reference>
<dbReference type="Pfam" id="PF01066">
    <property type="entry name" value="CDP-OH_P_transf"/>
    <property type="match status" value="1"/>
</dbReference>
<dbReference type="InterPro" id="IPR043130">
    <property type="entry name" value="CDP-OH_PTrfase_TM_dom"/>
</dbReference>
<protein>
    <recommendedName>
        <fullName evidence="5">CDP-alcohol phosphatidyltransferase</fullName>
    </recommendedName>
</protein>
<sequence length="217" mass="22717">MEAAGSRAATDALLALLRGGGWRPAAWTRFLVLAAERSWQEAARRPRALAEISLLHGALLAAGRGRGRWWVATSWALAASHLGLLEDRRSLGAANALTLVRANLPVVGAALGRWIGLVAAASDLADGAVARRLGTVTPFGDYADSLADAAFWTWLTVRSEPSRAVSVAAMGAWAAPVAVVAAGSLAHGRMFDRPRPAALRPAAALQALLAVRRALRP</sequence>
<dbReference type="Proteomes" id="UP000033699">
    <property type="component" value="Unassembled WGS sequence"/>
</dbReference>
<dbReference type="PATRIC" id="fig|359131.3.peg.3911"/>
<organism evidence="3 4">
    <name type="scientific">Streptomyces rubellomurinus (strain ATCC 31215)</name>
    <dbReference type="NCBI Taxonomy" id="359131"/>
    <lineage>
        <taxon>Bacteria</taxon>
        <taxon>Bacillati</taxon>
        <taxon>Actinomycetota</taxon>
        <taxon>Actinomycetes</taxon>
        <taxon>Kitasatosporales</taxon>
        <taxon>Streptomycetaceae</taxon>
        <taxon>Streptomyces</taxon>
    </lineage>
</organism>
<proteinExistence type="inferred from homology"/>
<dbReference type="Gene3D" id="1.20.120.1760">
    <property type="match status" value="1"/>
</dbReference>
<dbReference type="GO" id="GO:0008654">
    <property type="term" value="P:phospholipid biosynthetic process"/>
    <property type="evidence" value="ECO:0007669"/>
    <property type="project" value="InterPro"/>
</dbReference>
<dbReference type="InterPro" id="IPR048254">
    <property type="entry name" value="CDP_ALCOHOL_P_TRANSF_CS"/>
</dbReference>
<dbReference type="EMBL" id="JZKH01000004">
    <property type="protein sequence ID" value="KJS63375.1"/>
    <property type="molecule type" value="Genomic_DNA"/>
</dbReference>
<comment type="caution">
    <text evidence="3">The sequence shown here is derived from an EMBL/GenBank/DDBJ whole genome shotgun (WGS) entry which is preliminary data.</text>
</comment>
<evidence type="ECO:0000256" key="2">
    <source>
        <dbReference type="RuleBase" id="RU003750"/>
    </source>
</evidence>
<dbReference type="InterPro" id="IPR000462">
    <property type="entry name" value="CDP-OH_P_trans"/>
</dbReference>
<evidence type="ECO:0000313" key="3">
    <source>
        <dbReference type="EMBL" id="KJS63375.1"/>
    </source>
</evidence>
<dbReference type="PROSITE" id="PS00379">
    <property type="entry name" value="CDP_ALCOHOL_P_TRANSF"/>
    <property type="match status" value="1"/>
</dbReference>
<gene>
    <name evidence="3" type="ORF">VM95_03905</name>
</gene>
<keyword evidence="1 2" id="KW-0808">Transferase</keyword>
<evidence type="ECO:0000256" key="1">
    <source>
        <dbReference type="ARBA" id="ARBA00022679"/>
    </source>
</evidence>
<name>A0A0F2TM59_STRR3</name>
<keyword evidence="4" id="KW-1185">Reference proteome</keyword>
<accession>A0A0F2TM59</accession>
<comment type="similarity">
    <text evidence="2">Belongs to the CDP-alcohol phosphatidyltransferase class-I family.</text>
</comment>
<dbReference type="GO" id="GO:0016780">
    <property type="term" value="F:phosphotransferase activity, for other substituted phosphate groups"/>
    <property type="evidence" value="ECO:0007669"/>
    <property type="project" value="InterPro"/>
</dbReference>
<evidence type="ECO:0000313" key="4">
    <source>
        <dbReference type="Proteomes" id="UP000033699"/>
    </source>
</evidence>
<dbReference type="AlphaFoldDB" id="A0A0F2TM59"/>
<evidence type="ECO:0008006" key="5">
    <source>
        <dbReference type="Google" id="ProtNLM"/>
    </source>
</evidence>
<dbReference type="GO" id="GO:0016020">
    <property type="term" value="C:membrane"/>
    <property type="evidence" value="ECO:0007669"/>
    <property type="project" value="InterPro"/>
</dbReference>